<reference evidence="9" key="2">
    <citation type="submission" date="2021-02" db="EMBL/GenBank/DDBJ databases">
        <authorList>
            <person name="Kimball J.A."/>
            <person name="Haas M.W."/>
            <person name="Macchietto M."/>
            <person name="Kono T."/>
            <person name="Duquette J."/>
            <person name="Shao M."/>
        </authorList>
    </citation>
    <scope>NUCLEOTIDE SEQUENCE</scope>
    <source>
        <tissue evidence="9">Fresh leaf tissue</tissue>
    </source>
</reference>
<evidence type="ECO:0000259" key="8">
    <source>
        <dbReference type="PROSITE" id="PS51294"/>
    </source>
</evidence>
<comment type="caution">
    <text evidence="9">The sequence shown here is derived from an EMBL/GenBank/DDBJ whole genome shotgun (WGS) entry which is preliminary data.</text>
</comment>
<accession>A0A8J5SRA6</accession>
<keyword evidence="10" id="KW-1185">Reference proteome</keyword>
<dbReference type="NCBIfam" id="TIGR01557">
    <property type="entry name" value="myb_SHAQKYF"/>
    <property type="match status" value="1"/>
</dbReference>
<dbReference type="EMBL" id="JAAALK010000284">
    <property type="protein sequence ID" value="KAG8067373.1"/>
    <property type="molecule type" value="Genomic_DNA"/>
</dbReference>
<dbReference type="InterPro" id="IPR001005">
    <property type="entry name" value="SANT/Myb"/>
</dbReference>
<evidence type="ECO:0000256" key="1">
    <source>
        <dbReference type="ARBA" id="ARBA00023015"/>
    </source>
</evidence>
<keyword evidence="4" id="KW-0539">Nucleus</keyword>
<evidence type="ECO:0000256" key="3">
    <source>
        <dbReference type="ARBA" id="ARBA00023163"/>
    </source>
</evidence>
<evidence type="ECO:0000259" key="7">
    <source>
        <dbReference type="PROSITE" id="PS51293"/>
    </source>
</evidence>
<sequence>MADPSFSFSEEWTAYELAQARSIVLARTNNAAAGDDTNSNGAILRELEVSFPGKTPKQVIDLYVELAVEMAQQVAEDEQQPNVDAANLVVIPSTFELANDNFGIVPEPSMGVETSAVNIYGGGPPAAAPVVIENQDDEVEVNDQLSGGQQAAPNNAKRFWTIEEHRLFLRGLRVYGRGDWKNISKYFVTTKTPVQVSSHAQKYFRRMERSAATKQRHSINDVGLDNPVPRGAANNNNNTTNYGGWPALAFAGGHLDPAAGYGGQQPTAPQANSSVATMNNVAQLWAHALFNPQQAHAHAHAHANLMQQHHQHHQQTIAPAPSPSPMDGTGNIFVPAASDLLFNPQPQANLLQQQQQQQGWIDQQMIAPAPMDGTGNIVPASSSGLSAQWMMNNNMF</sequence>
<evidence type="ECO:0000256" key="4">
    <source>
        <dbReference type="ARBA" id="ARBA00023242"/>
    </source>
</evidence>
<keyword evidence="2" id="KW-0238">DNA-binding</keyword>
<dbReference type="InterPro" id="IPR017930">
    <property type="entry name" value="Myb_dom"/>
</dbReference>
<keyword evidence="3" id="KW-0804">Transcription</keyword>
<reference evidence="9" key="1">
    <citation type="journal article" date="2021" name="bioRxiv">
        <title>Whole Genome Assembly and Annotation of Northern Wild Rice, Zizania palustris L., Supports a Whole Genome Duplication in the Zizania Genus.</title>
        <authorList>
            <person name="Haas M."/>
            <person name="Kono T."/>
            <person name="Macchietto M."/>
            <person name="Millas R."/>
            <person name="McGilp L."/>
            <person name="Shao M."/>
            <person name="Duquette J."/>
            <person name="Hirsch C.N."/>
            <person name="Kimball J."/>
        </authorList>
    </citation>
    <scope>NUCLEOTIDE SEQUENCE</scope>
    <source>
        <tissue evidence="9">Fresh leaf tissue</tissue>
    </source>
</reference>
<dbReference type="AlphaFoldDB" id="A0A8J5SRA6"/>
<dbReference type="PROSITE" id="PS50090">
    <property type="entry name" value="MYB_LIKE"/>
    <property type="match status" value="1"/>
</dbReference>
<dbReference type="PROSITE" id="PS51294">
    <property type="entry name" value="HTH_MYB"/>
    <property type="match status" value="1"/>
</dbReference>
<dbReference type="CDD" id="cd00167">
    <property type="entry name" value="SANT"/>
    <property type="match status" value="1"/>
</dbReference>
<dbReference type="SMART" id="SM00717">
    <property type="entry name" value="SANT"/>
    <property type="match status" value="1"/>
</dbReference>
<dbReference type="PANTHER" id="PTHR44042:SF11">
    <property type="entry name" value="OS06G0173800 PROTEIN"/>
    <property type="match status" value="1"/>
</dbReference>
<dbReference type="PROSITE" id="PS51293">
    <property type="entry name" value="SANT"/>
    <property type="match status" value="1"/>
</dbReference>
<feature type="domain" description="SANT" evidence="7">
    <location>
        <begin position="160"/>
        <end position="208"/>
    </location>
</feature>
<dbReference type="GO" id="GO:0003677">
    <property type="term" value="F:DNA binding"/>
    <property type="evidence" value="ECO:0007669"/>
    <property type="project" value="UniProtKB-KW"/>
</dbReference>
<dbReference type="InterPro" id="IPR056195">
    <property type="entry name" value="HTH_70"/>
</dbReference>
<evidence type="ECO:0000313" key="10">
    <source>
        <dbReference type="Proteomes" id="UP000729402"/>
    </source>
</evidence>
<feature type="region of interest" description="Disordered" evidence="5">
    <location>
        <begin position="211"/>
        <end position="230"/>
    </location>
</feature>
<dbReference type="Proteomes" id="UP000729402">
    <property type="component" value="Unassembled WGS sequence"/>
</dbReference>
<dbReference type="Pfam" id="PF00249">
    <property type="entry name" value="Myb_DNA-binding"/>
    <property type="match status" value="1"/>
</dbReference>
<dbReference type="Pfam" id="PF23671">
    <property type="entry name" value="HTH_70"/>
    <property type="match status" value="1"/>
</dbReference>
<keyword evidence="1" id="KW-0805">Transcription regulation</keyword>
<name>A0A8J5SRA6_ZIZPA</name>
<evidence type="ECO:0000256" key="5">
    <source>
        <dbReference type="SAM" id="MobiDB-lite"/>
    </source>
</evidence>
<feature type="domain" description="HTH myb-type" evidence="8">
    <location>
        <begin position="152"/>
        <end position="208"/>
    </location>
</feature>
<gene>
    <name evidence="9" type="ORF">GUJ93_ZPchr0005g14867</name>
</gene>
<protein>
    <submittedName>
        <fullName evidence="9">Uncharacterized protein</fullName>
    </submittedName>
</protein>
<evidence type="ECO:0000256" key="2">
    <source>
        <dbReference type="ARBA" id="ARBA00023125"/>
    </source>
</evidence>
<dbReference type="PANTHER" id="PTHR44042">
    <property type="entry name" value="DUPLICATED HOMEODOMAIN-LIKE SUPERFAMILY PROTEIN-RELATED"/>
    <property type="match status" value="1"/>
</dbReference>
<evidence type="ECO:0000259" key="6">
    <source>
        <dbReference type="PROSITE" id="PS50090"/>
    </source>
</evidence>
<dbReference type="InterPro" id="IPR017884">
    <property type="entry name" value="SANT_dom"/>
</dbReference>
<feature type="domain" description="Myb-like" evidence="6">
    <location>
        <begin position="152"/>
        <end position="204"/>
    </location>
</feature>
<proteinExistence type="predicted"/>
<dbReference type="OrthoDB" id="582313at2759"/>
<evidence type="ECO:0000313" key="9">
    <source>
        <dbReference type="EMBL" id="KAG8067373.1"/>
    </source>
</evidence>
<organism evidence="9 10">
    <name type="scientific">Zizania palustris</name>
    <name type="common">Northern wild rice</name>
    <dbReference type="NCBI Taxonomy" id="103762"/>
    <lineage>
        <taxon>Eukaryota</taxon>
        <taxon>Viridiplantae</taxon>
        <taxon>Streptophyta</taxon>
        <taxon>Embryophyta</taxon>
        <taxon>Tracheophyta</taxon>
        <taxon>Spermatophyta</taxon>
        <taxon>Magnoliopsida</taxon>
        <taxon>Liliopsida</taxon>
        <taxon>Poales</taxon>
        <taxon>Poaceae</taxon>
        <taxon>BOP clade</taxon>
        <taxon>Oryzoideae</taxon>
        <taxon>Oryzeae</taxon>
        <taxon>Zizaniinae</taxon>
        <taxon>Zizania</taxon>
    </lineage>
</organism>
<dbReference type="InterPro" id="IPR006447">
    <property type="entry name" value="Myb_dom_plants"/>
</dbReference>